<feature type="domain" description="Extradiol ring-cleavage dioxygenase class III enzyme subunit B" evidence="6">
    <location>
        <begin position="29"/>
        <end position="258"/>
    </location>
</feature>
<keyword evidence="4" id="KW-0862">Zinc</keyword>
<evidence type="ECO:0000256" key="3">
    <source>
        <dbReference type="ARBA" id="ARBA00022723"/>
    </source>
</evidence>
<dbReference type="InterPro" id="IPR004183">
    <property type="entry name" value="Xdiol_dOase_suB"/>
</dbReference>
<dbReference type="AlphaFoldDB" id="A0A6J1W8Y2"/>
<gene>
    <name evidence="8" type="primary">LOC113510138</name>
</gene>
<protein>
    <submittedName>
        <fullName evidence="8">Uncharacterized protein LOC113510138</fullName>
    </submittedName>
</protein>
<evidence type="ECO:0000313" key="8">
    <source>
        <dbReference type="RefSeq" id="XP_026749368.2"/>
    </source>
</evidence>
<dbReference type="PANTHER" id="PTHR30096:SF0">
    <property type="entry name" value="4,5-DOPA DIOXYGENASE EXTRADIOL-LIKE PROTEIN"/>
    <property type="match status" value="1"/>
</dbReference>
<keyword evidence="3" id="KW-0479">Metal-binding</keyword>
<evidence type="ECO:0000256" key="2">
    <source>
        <dbReference type="ARBA" id="ARBA00007581"/>
    </source>
</evidence>
<dbReference type="PIRSF" id="PIRSF006157">
    <property type="entry name" value="Doxgns_DODA"/>
    <property type="match status" value="1"/>
</dbReference>
<dbReference type="Gene3D" id="3.40.830.10">
    <property type="entry name" value="LigB-like"/>
    <property type="match status" value="1"/>
</dbReference>
<comment type="similarity">
    <text evidence="2">Belongs to the DODA-type extradiol aromatic ring-opening dioxygenase family.</text>
</comment>
<evidence type="ECO:0000256" key="1">
    <source>
        <dbReference type="ARBA" id="ARBA00001947"/>
    </source>
</evidence>
<evidence type="ECO:0000313" key="7">
    <source>
        <dbReference type="Proteomes" id="UP001652740"/>
    </source>
</evidence>
<dbReference type="GO" id="GO:0008270">
    <property type="term" value="F:zinc ion binding"/>
    <property type="evidence" value="ECO:0007669"/>
    <property type="project" value="InterPro"/>
</dbReference>
<name>A0A6J1W8Y2_GALME</name>
<evidence type="ECO:0000256" key="4">
    <source>
        <dbReference type="ARBA" id="ARBA00022833"/>
    </source>
</evidence>
<dbReference type="GO" id="GO:0016702">
    <property type="term" value="F:oxidoreductase activity, acting on single donors with incorporation of molecular oxygen, incorporation of two atoms of oxygen"/>
    <property type="evidence" value="ECO:0007669"/>
    <property type="project" value="UniProtKB-ARBA"/>
</dbReference>
<sequence length="275" mass="31009">MSSDVKYFAPSLFLNHGGGPNPVLGQKDNREIAEFLKNVRNIVDLKCLKAIILVTAHREEDIVTISAGERHDLLFDYYNFPPESYKLQYGAKGEPELARKIHEAFKNAGIPSRLDTERGWDHGVFIPMMLINPSADIPIVQISILKNQNAKQHFEMGKVLYQFRKDGVAIFGSGLSYHNMKEFRKAPNEKLGIVNVEFDDFLNDVCTGDGEKRKKIILWEEMPGAYDSHPMGDADHLMPLIVAAGAGGSQPRRNIFNSIFKVNFKLSGFIWNNDV</sequence>
<dbReference type="RefSeq" id="XP_026749368.2">
    <property type="nucleotide sequence ID" value="XM_026893567.3"/>
</dbReference>
<dbReference type="Proteomes" id="UP001652740">
    <property type="component" value="Unplaced"/>
</dbReference>
<dbReference type="CDD" id="cd07363">
    <property type="entry name" value="45_DOPA_Dioxygenase"/>
    <property type="match status" value="1"/>
</dbReference>
<dbReference type="Pfam" id="PF02900">
    <property type="entry name" value="LigB"/>
    <property type="match status" value="1"/>
</dbReference>
<evidence type="ECO:0000256" key="5">
    <source>
        <dbReference type="ARBA" id="ARBA00023002"/>
    </source>
</evidence>
<proteinExistence type="inferred from homology"/>
<dbReference type="InParanoid" id="A0A6J1W8Y2"/>
<keyword evidence="5" id="KW-0560">Oxidoreductase</keyword>
<accession>A0A6J1W8Y2</accession>
<reference evidence="8" key="1">
    <citation type="submission" date="2025-08" db="UniProtKB">
        <authorList>
            <consortium name="RefSeq"/>
        </authorList>
    </citation>
    <scope>IDENTIFICATION</scope>
    <source>
        <tissue evidence="8">Whole larvae</tissue>
    </source>
</reference>
<dbReference type="InterPro" id="IPR014436">
    <property type="entry name" value="Extradiol_dOase_DODA"/>
</dbReference>
<dbReference type="PANTHER" id="PTHR30096">
    <property type="entry name" value="4,5-DOPA DIOXYGENASE EXTRADIOL-LIKE PROTEIN"/>
    <property type="match status" value="1"/>
</dbReference>
<keyword evidence="7" id="KW-1185">Reference proteome</keyword>
<dbReference type="GO" id="GO:0008198">
    <property type="term" value="F:ferrous iron binding"/>
    <property type="evidence" value="ECO:0007669"/>
    <property type="project" value="InterPro"/>
</dbReference>
<dbReference type="SUPFAM" id="SSF53213">
    <property type="entry name" value="LigB-like"/>
    <property type="match status" value="1"/>
</dbReference>
<evidence type="ECO:0000259" key="6">
    <source>
        <dbReference type="Pfam" id="PF02900"/>
    </source>
</evidence>
<dbReference type="KEGG" id="gmw:113510138"/>
<organism evidence="7 8">
    <name type="scientific">Galleria mellonella</name>
    <name type="common">Greater wax moth</name>
    <dbReference type="NCBI Taxonomy" id="7137"/>
    <lineage>
        <taxon>Eukaryota</taxon>
        <taxon>Metazoa</taxon>
        <taxon>Ecdysozoa</taxon>
        <taxon>Arthropoda</taxon>
        <taxon>Hexapoda</taxon>
        <taxon>Insecta</taxon>
        <taxon>Pterygota</taxon>
        <taxon>Neoptera</taxon>
        <taxon>Endopterygota</taxon>
        <taxon>Lepidoptera</taxon>
        <taxon>Glossata</taxon>
        <taxon>Ditrysia</taxon>
        <taxon>Pyraloidea</taxon>
        <taxon>Pyralidae</taxon>
        <taxon>Galleriinae</taxon>
        <taxon>Galleria</taxon>
    </lineage>
</organism>
<comment type="cofactor">
    <cofactor evidence="1">
        <name>Zn(2+)</name>
        <dbReference type="ChEBI" id="CHEBI:29105"/>
    </cofactor>
</comment>
<dbReference type="GeneID" id="113510138"/>